<reference evidence="3" key="1">
    <citation type="journal article" date="2010" name="Nat. Biotechnol.">
        <title>Draft genome sequence of the oilseed species Ricinus communis.</title>
        <authorList>
            <person name="Chan A.P."/>
            <person name="Crabtree J."/>
            <person name="Zhao Q."/>
            <person name="Lorenzi H."/>
            <person name="Orvis J."/>
            <person name="Puiu D."/>
            <person name="Melake-Berhan A."/>
            <person name="Jones K.M."/>
            <person name="Redman J."/>
            <person name="Chen G."/>
            <person name="Cahoon E.B."/>
            <person name="Gedil M."/>
            <person name="Stanke M."/>
            <person name="Haas B.J."/>
            <person name="Wortman J.R."/>
            <person name="Fraser-Liggett C.M."/>
            <person name="Ravel J."/>
            <person name="Rabinowicz P.D."/>
        </authorList>
    </citation>
    <scope>NUCLEOTIDE SEQUENCE [LARGE SCALE GENOMIC DNA]</scope>
    <source>
        <strain evidence="3">cv. Hale</strain>
    </source>
</reference>
<protein>
    <submittedName>
        <fullName evidence="2">Uncharacterized protein</fullName>
    </submittedName>
</protein>
<dbReference type="EMBL" id="EQ990558">
    <property type="protein sequence ID" value="EEF22784.1"/>
    <property type="molecule type" value="Genomic_DNA"/>
</dbReference>
<proteinExistence type="predicted"/>
<evidence type="ECO:0000256" key="1">
    <source>
        <dbReference type="SAM" id="MobiDB-lite"/>
    </source>
</evidence>
<sequence>RAIALRAPGGGPVVAGARTETPSHARHPARAAASSDNGSDAVRRVVGGPDFADAGDRRRRALCRQPVRAAPRAQDRIFDSRLGDFRRTAVGTSPPGLARTHCSALDAGRFRRAGTGVFRHQIRARARAAPNTDLEPVTGLLRTPPCALYHLHFLFVVELTPVRNFFDGAPAADAHAIVIERAHRNTWRFHRIAHERPSLAKRGSRCSAVRKRAAFST</sequence>
<evidence type="ECO:0000313" key="2">
    <source>
        <dbReference type="EMBL" id="EEF22784.1"/>
    </source>
</evidence>
<feature type="non-terminal residue" evidence="2">
    <location>
        <position position="1"/>
    </location>
</feature>
<evidence type="ECO:0000313" key="3">
    <source>
        <dbReference type="Proteomes" id="UP000008311"/>
    </source>
</evidence>
<name>B9TMY0_RICCO</name>
<dbReference type="Proteomes" id="UP000008311">
    <property type="component" value="Unassembled WGS sequence"/>
</dbReference>
<feature type="region of interest" description="Disordered" evidence="1">
    <location>
        <begin position="1"/>
        <end position="42"/>
    </location>
</feature>
<dbReference type="AlphaFoldDB" id="B9TMY0"/>
<keyword evidence="3" id="KW-1185">Reference proteome</keyword>
<accession>B9TMY0</accession>
<organism evidence="2 3">
    <name type="scientific">Ricinus communis</name>
    <name type="common">Castor bean</name>
    <dbReference type="NCBI Taxonomy" id="3988"/>
    <lineage>
        <taxon>Eukaryota</taxon>
        <taxon>Viridiplantae</taxon>
        <taxon>Streptophyta</taxon>
        <taxon>Embryophyta</taxon>
        <taxon>Tracheophyta</taxon>
        <taxon>Spermatophyta</taxon>
        <taxon>Magnoliopsida</taxon>
        <taxon>eudicotyledons</taxon>
        <taxon>Gunneridae</taxon>
        <taxon>Pentapetalae</taxon>
        <taxon>rosids</taxon>
        <taxon>fabids</taxon>
        <taxon>Malpighiales</taxon>
        <taxon>Euphorbiaceae</taxon>
        <taxon>Acalyphoideae</taxon>
        <taxon>Acalypheae</taxon>
        <taxon>Ricinus</taxon>
    </lineage>
</organism>
<gene>
    <name evidence="2" type="ORF">RCOM_2016500</name>
</gene>
<dbReference type="InParanoid" id="B9TMY0"/>